<protein>
    <submittedName>
        <fullName evidence="3">Antibiotic biosynthesis monooxygenase</fullName>
    </submittedName>
</protein>
<keyword evidence="3" id="KW-0560">Oxidoreductase</keyword>
<feature type="domain" description="ABM" evidence="2">
    <location>
        <begin position="31"/>
        <end position="120"/>
    </location>
</feature>
<organism evidence="3 4">
    <name type="scientific">Altererythrobacter arenosus</name>
    <dbReference type="NCBI Taxonomy" id="3032592"/>
    <lineage>
        <taxon>Bacteria</taxon>
        <taxon>Pseudomonadati</taxon>
        <taxon>Pseudomonadota</taxon>
        <taxon>Alphaproteobacteria</taxon>
        <taxon>Sphingomonadales</taxon>
        <taxon>Erythrobacteraceae</taxon>
        <taxon>Altererythrobacter</taxon>
    </lineage>
</organism>
<feature type="chain" id="PRO_5045307979" evidence="1">
    <location>
        <begin position="22"/>
        <end position="123"/>
    </location>
</feature>
<keyword evidence="1" id="KW-0732">Signal</keyword>
<dbReference type="RefSeq" id="WP_278015075.1">
    <property type="nucleotide sequence ID" value="NZ_CP121106.1"/>
</dbReference>
<evidence type="ECO:0000313" key="4">
    <source>
        <dbReference type="Proteomes" id="UP001215827"/>
    </source>
</evidence>
<reference evidence="3 4" key="1">
    <citation type="submission" date="2023-03" db="EMBL/GenBank/DDBJ databases">
        <title>Altererythrobacter sp. CAU 1644 isolated from sand.</title>
        <authorList>
            <person name="Kim W."/>
        </authorList>
    </citation>
    <scope>NUCLEOTIDE SEQUENCE [LARGE SCALE GENOMIC DNA]</scope>
    <source>
        <strain evidence="3 4">CAU 1644</strain>
    </source>
</reference>
<sequence>MKIESIFSVMTVLLIALSACTAEPSAPDEAVTLIIRFEASEQGVEEFAQIMDGVSDAMAAEPGFVSAKVFRDIDEPNVFVLEEVWATKELHQDHFTRINQSGDWSHINSLLIEKPEMGYFRSM</sequence>
<dbReference type="PROSITE" id="PS51725">
    <property type="entry name" value="ABM"/>
    <property type="match status" value="1"/>
</dbReference>
<evidence type="ECO:0000256" key="1">
    <source>
        <dbReference type="SAM" id="SignalP"/>
    </source>
</evidence>
<proteinExistence type="predicted"/>
<dbReference type="InterPro" id="IPR011008">
    <property type="entry name" value="Dimeric_a/b-barrel"/>
</dbReference>
<feature type="signal peptide" evidence="1">
    <location>
        <begin position="1"/>
        <end position="21"/>
    </location>
</feature>
<dbReference type="Proteomes" id="UP001215827">
    <property type="component" value="Chromosome"/>
</dbReference>
<name>A0ABY8FWA3_9SPHN</name>
<keyword evidence="4" id="KW-1185">Reference proteome</keyword>
<dbReference type="Gene3D" id="3.30.70.100">
    <property type="match status" value="1"/>
</dbReference>
<dbReference type="Pfam" id="PF03992">
    <property type="entry name" value="ABM"/>
    <property type="match status" value="1"/>
</dbReference>
<dbReference type="PROSITE" id="PS51257">
    <property type="entry name" value="PROKAR_LIPOPROTEIN"/>
    <property type="match status" value="1"/>
</dbReference>
<gene>
    <name evidence="3" type="ORF">P7228_09890</name>
</gene>
<dbReference type="InterPro" id="IPR007138">
    <property type="entry name" value="ABM_dom"/>
</dbReference>
<evidence type="ECO:0000259" key="2">
    <source>
        <dbReference type="PROSITE" id="PS51725"/>
    </source>
</evidence>
<dbReference type="EMBL" id="CP121106">
    <property type="protein sequence ID" value="WFL76309.1"/>
    <property type="molecule type" value="Genomic_DNA"/>
</dbReference>
<dbReference type="SUPFAM" id="SSF54909">
    <property type="entry name" value="Dimeric alpha+beta barrel"/>
    <property type="match status" value="1"/>
</dbReference>
<dbReference type="GO" id="GO:0004497">
    <property type="term" value="F:monooxygenase activity"/>
    <property type="evidence" value="ECO:0007669"/>
    <property type="project" value="UniProtKB-KW"/>
</dbReference>
<evidence type="ECO:0000313" key="3">
    <source>
        <dbReference type="EMBL" id="WFL76309.1"/>
    </source>
</evidence>
<keyword evidence="3" id="KW-0503">Monooxygenase</keyword>
<accession>A0ABY8FWA3</accession>